<keyword evidence="2" id="KW-0997">Cell inner membrane</keyword>
<evidence type="ECO:0000313" key="7">
    <source>
        <dbReference type="EMBL" id="TCO42157.1"/>
    </source>
</evidence>
<evidence type="ECO:0000256" key="2">
    <source>
        <dbReference type="ARBA" id="ARBA00022519"/>
    </source>
</evidence>
<dbReference type="Proteomes" id="UP000294862">
    <property type="component" value="Unassembled WGS sequence"/>
</dbReference>
<dbReference type="OrthoDB" id="5973594at2"/>
<proteinExistence type="predicted"/>
<keyword evidence="4 6" id="KW-1133">Transmembrane helix</keyword>
<evidence type="ECO:0000256" key="5">
    <source>
        <dbReference type="ARBA" id="ARBA00023136"/>
    </source>
</evidence>
<dbReference type="PANTHER" id="PTHR37481:SF1">
    <property type="entry name" value="LIPOPOLYSACCHARIDE EXPORT SYSTEM PROTEIN LPTC"/>
    <property type="match status" value="1"/>
</dbReference>
<keyword evidence="3 6" id="KW-0812">Transmembrane</keyword>
<keyword evidence="1" id="KW-1003">Cell membrane</keyword>
<name>A0A4R2ICZ6_9GAMM</name>
<keyword evidence="8" id="KW-1185">Reference proteome</keyword>
<dbReference type="GO" id="GO:0030288">
    <property type="term" value="C:outer membrane-bounded periplasmic space"/>
    <property type="evidence" value="ECO:0007669"/>
    <property type="project" value="TreeGrafter"/>
</dbReference>
<accession>A0A4R2ICZ6</accession>
<reference evidence="7 8" key="1">
    <citation type="journal article" date="2015" name="Stand. Genomic Sci.">
        <title>Genomic Encyclopedia of Bacterial and Archaeal Type Strains, Phase III: the genomes of soil and plant-associated and newly described type strains.</title>
        <authorList>
            <person name="Whitman W.B."/>
            <person name="Woyke T."/>
            <person name="Klenk H.P."/>
            <person name="Zhou Y."/>
            <person name="Lilburn T.G."/>
            <person name="Beck B.J."/>
            <person name="De Vos P."/>
            <person name="Vandamme P."/>
            <person name="Eisen J.A."/>
            <person name="Garrity G."/>
            <person name="Hugenholtz P."/>
            <person name="Kyrpides N.C."/>
        </authorList>
    </citation>
    <scope>NUCLEOTIDE SEQUENCE [LARGE SCALE GENOMIC DNA]</scope>
    <source>
        <strain evidence="7 8">A3</strain>
    </source>
</reference>
<evidence type="ECO:0000256" key="3">
    <source>
        <dbReference type="ARBA" id="ARBA00022692"/>
    </source>
</evidence>
<evidence type="ECO:0000256" key="1">
    <source>
        <dbReference type="ARBA" id="ARBA00022475"/>
    </source>
</evidence>
<dbReference type="Gene3D" id="2.60.450.10">
    <property type="entry name" value="Lipopolysaccharide (LPS) transport protein A like domain"/>
    <property type="match status" value="1"/>
</dbReference>
<dbReference type="Pfam" id="PF06835">
    <property type="entry name" value="LptC"/>
    <property type="match status" value="1"/>
</dbReference>
<dbReference type="GO" id="GO:0005886">
    <property type="term" value="C:plasma membrane"/>
    <property type="evidence" value="ECO:0007669"/>
    <property type="project" value="InterPro"/>
</dbReference>
<dbReference type="GO" id="GO:0017089">
    <property type="term" value="F:glycolipid transfer activity"/>
    <property type="evidence" value="ECO:0007669"/>
    <property type="project" value="TreeGrafter"/>
</dbReference>
<dbReference type="RefSeq" id="WP_131995381.1">
    <property type="nucleotide sequence ID" value="NZ_JACGXM010000011.1"/>
</dbReference>
<dbReference type="EMBL" id="SLWQ01000002">
    <property type="protein sequence ID" value="TCO42157.1"/>
    <property type="molecule type" value="Genomic_DNA"/>
</dbReference>
<feature type="transmembrane region" description="Helical" evidence="6">
    <location>
        <begin position="6"/>
        <end position="26"/>
    </location>
</feature>
<evidence type="ECO:0000313" key="8">
    <source>
        <dbReference type="Proteomes" id="UP000294862"/>
    </source>
</evidence>
<evidence type="ECO:0000256" key="4">
    <source>
        <dbReference type="ARBA" id="ARBA00022989"/>
    </source>
</evidence>
<dbReference type="InterPro" id="IPR010664">
    <property type="entry name" value="LipoPS_assembly_LptC-rel"/>
</dbReference>
<dbReference type="GO" id="GO:0015221">
    <property type="term" value="F:lipopolysaccharide transmembrane transporter activity"/>
    <property type="evidence" value="ECO:0007669"/>
    <property type="project" value="InterPro"/>
</dbReference>
<protein>
    <submittedName>
        <fullName evidence="7">Lipopolysaccharide export system protein LptC</fullName>
    </submittedName>
</protein>
<dbReference type="InterPro" id="IPR052363">
    <property type="entry name" value="LPS_export_LptC"/>
</dbReference>
<dbReference type="InterPro" id="IPR026265">
    <property type="entry name" value="LptC"/>
</dbReference>
<dbReference type="PANTHER" id="PTHR37481">
    <property type="entry name" value="LIPOPOLYSACCHARIDE EXPORT SYSTEM PROTEIN LPTC"/>
    <property type="match status" value="1"/>
</dbReference>
<dbReference type="NCBIfam" id="TIGR04409">
    <property type="entry name" value="LptC_YrbK"/>
    <property type="match status" value="1"/>
</dbReference>
<evidence type="ECO:0000256" key="6">
    <source>
        <dbReference type="SAM" id="Phobius"/>
    </source>
</evidence>
<dbReference type="AlphaFoldDB" id="A0A4R2ICZ6"/>
<sequence>MERRYWAIVFVLGLLVVGTEALLWLVRDRTNEQTFAGPPRSDYTLSEFTLDALDGEGKRTFQVSGPRLARRGDDGSIFVDAPDYRLVDGAGHPWTGKSDSAWVNKDGTIMKLLGHVEMHRAGDDTSEPVDVVTSDLTTWPRDKKMETAAAATINQPGSILQGIGLRGDLNDKTLELLSDVRSTLQSRHARDGAQ</sequence>
<keyword evidence="5 6" id="KW-0472">Membrane</keyword>
<comment type="caution">
    <text evidence="7">The sequence shown here is derived from an EMBL/GenBank/DDBJ whole genome shotgun (WGS) entry which is preliminary data.</text>
</comment>
<organism evidence="7 8">
    <name type="scientific">Dokdonella fugitiva</name>
    <dbReference type="NCBI Taxonomy" id="328517"/>
    <lineage>
        <taxon>Bacteria</taxon>
        <taxon>Pseudomonadati</taxon>
        <taxon>Pseudomonadota</taxon>
        <taxon>Gammaproteobacteria</taxon>
        <taxon>Lysobacterales</taxon>
        <taxon>Rhodanobacteraceae</taxon>
        <taxon>Dokdonella</taxon>
    </lineage>
</organism>
<gene>
    <name evidence="7" type="ORF">EV148_102516</name>
</gene>